<evidence type="ECO:0008006" key="3">
    <source>
        <dbReference type="Google" id="ProtNLM"/>
    </source>
</evidence>
<comment type="caution">
    <text evidence="1">The sequence shown here is derived from an EMBL/GenBank/DDBJ whole genome shotgun (WGS) entry which is preliminary data.</text>
</comment>
<sequence length="75" mass="8587">MRLLESDDAGGIRLTKDLPSDKIPPYAILSHTWGPDEEEVSYKDLEDGKAVSKPGYNKIRFCADQVRRDGLKFFW</sequence>
<dbReference type="EMBL" id="MU866458">
    <property type="protein sequence ID" value="KAK4172153.1"/>
    <property type="molecule type" value="Genomic_DNA"/>
</dbReference>
<keyword evidence="2" id="KW-1185">Reference proteome</keyword>
<gene>
    <name evidence="1" type="ORF">QBC36DRAFT_80027</name>
</gene>
<feature type="non-terminal residue" evidence="1">
    <location>
        <position position="75"/>
    </location>
</feature>
<evidence type="ECO:0000313" key="2">
    <source>
        <dbReference type="Proteomes" id="UP001302321"/>
    </source>
</evidence>
<protein>
    <recommendedName>
        <fullName evidence="3">Heterokaryon incompatibility domain-containing protein</fullName>
    </recommendedName>
</protein>
<name>A0AAN6VZK7_9PEZI</name>
<reference evidence="1" key="1">
    <citation type="journal article" date="2023" name="Mol. Phylogenet. Evol.">
        <title>Genome-scale phylogeny and comparative genomics of the fungal order Sordariales.</title>
        <authorList>
            <person name="Hensen N."/>
            <person name="Bonometti L."/>
            <person name="Westerberg I."/>
            <person name="Brannstrom I.O."/>
            <person name="Guillou S."/>
            <person name="Cros-Aarteil S."/>
            <person name="Calhoun S."/>
            <person name="Haridas S."/>
            <person name="Kuo A."/>
            <person name="Mondo S."/>
            <person name="Pangilinan J."/>
            <person name="Riley R."/>
            <person name="LaButti K."/>
            <person name="Andreopoulos B."/>
            <person name="Lipzen A."/>
            <person name="Chen C."/>
            <person name="Yan M."/>
            <person name="Daum C."/>
            <person name="Ng V."/>
            <person name="Clum A."/>
            <person name="Steindorff A."/>
            <person name="Ohm R.A."/>
            <person name="Martin F."/>
            <person name="Silar P."/>
            <person name="Natvig D.O."/>
            <person name="Lalanne C."/>
            <person name="Gautier V."/>
            <person name="Ament-Velasquez S.L."/>
            <person name="Kruys A."/>
            <person name="Hutchinson M.I."/>
            <person name="Powell A.J."/>
            <person name="Barry K."/>
            <person name="Miller A.N."/>
            <person name="Grigoriev I.V."/>
            <person name="Debuchy R."/>
            <person name="Gladieux P."/>
            <person name="Hiltunen Thoren M."/>
            <person name="Johannesson H."/>
        </authorList>
    </citation>
    <scope>NUCLEOTIDE SEQUENCE</scope>
    <source>
        <strain evidence="1">CBS 892.96</strain>
    </source>
</reference>
<evidence type="ECO:0000313" key="1">
    <source>
        <dbReference type="EMBL" id="KAK4172153.1"/>
    </source>
</evidence>
<dbReference type="AlphaFoldDB" id="A0AAN6VZK7"/>
<accession>A0AAN6VZK7</accession>
<proteinExistence type="predicted"/>
<dbReference type="PANTHER" id="PTHR10622:SF11">
    <property type="entry name" value="HET-DOMAIN-CONTAINING PROTEIN"/>
    <property type="match status" value="1"/>
</dbReference>
<dbReference type="Proteomes" id="UP001302321">
    <property type="component" value="Unassembled WGS sequence"/>
</dbReference>
<reference evidence="1" key="2">
    <citation type="submission" date="2023-05" db="EMBL/GenBank/DDBJ databases">
        <authorList>
            <consortium name="Lawrence Berkeley National Laboratory"/>
            <person name="Steindorff A."/>
            <person name="Hensen N."/>
            <person name="Bonometti L."/>
            <person name="Westerberg I."/>
            <person name="Brannstrom I.O."/>
            <person name="Guillou S."/>
            <person name="Cros-Aarteil S."/>
            <person name="Calhoun S."/>
            <person name="Haridas S."/>
            <person name="Kuo A."/>
            <person name="Mondo S."/>
            <person name="Pangilinan J."/>
            <person name="Riley R."/>
            <person name="Labutti K."/>
            <person name="Andreopoulos B."/>
            <person name="Lipzen A."/>
            <person name="Chen C."/>
            <person name="Yanf M."/>
            <person name="Daum C."/>
            <person name="Ng V."/>
            <person name="Clum A."/>
            <person name="Ohm R."/>
            <person name="Martin F."/>
            <person name="Silar P."/>
            <person name="Natvig D."/>
            <person name="Lalanne C."/>
            <person name="Gautier V."/>
            <person name="Ament-Velasquez S.L."/>
            <person name="Kruys A."/>
            <person name="Hutchinson M.I."/>
            <person name="Powell A.J."/>
            <person name="Barry K."/>
            <person name="Miller A.N."/>
            <person name="Grigoriev I.V."/>
            <person name="Debuchy R."/>
            <person name="Gladieux P."/>
            <person name="Thoren M.H."/>
            <person name="Johannesson H."/>
        </authorList>
    </citation>
    <scope>NUCLEOTIDE SEQUENCE</scope>
    <source>
        <strain evidence="1">CBS 892.96</strain>
    </source>
</reference>
<organism evidence="1 2">
    <name type="scientific">Triangularia setosa</name>
    <dbReference type="NCBI Taxonomy" id="2587417"/>
    <lineage>
        <taxon>Eukaryota</taxon>
        <taxon>Fungi</taxon>
        <taxon>Dikarya</taxon>
        <taxon>Ascomycota</taxon>
        <taxon>Pezizomycotina</taxon>
        <taxon>Sordariomycetes</taxon>
        <taxon>Sordariomycetidae</taxon>
        <taxon>Sordariales</taxon>
        <taxon>Podosporaceae</taxon>
        <taxon>Triangularia</taxon>
    </lineage>
</organism>
<dbReference type="PANTHER" id="PTHR10622">
    <property type="entry name" value="HET DOMAIN-CONTAINING PROTEIN"/>
    <property type="match status" value="1"/>
</dbReference>